<name>A0ABR3R2N0_9PLEO</name>
<keyword evidence="8 15" id="KW-0808">Transferase</keyword>
<evidence type="ECO:0000256" key="9">
    <source>
        <dbReference type="ARBA" id="ARBA00022946"/>
    </source>
</evidence>
<feature type="compositionally biased region" description="Polar residues" evidence="16">
    <location>
        <begin position="375"/>
        <end position="385"/>
    </location>
</feature>
<evidence type="ECO:0000256" key="12">
    <source>
        <dbReference type="ARBA" id="ARBA00030346"/>
    </source>
</evidence>
<gene>
    <name evidence="18" type="primary">ARG2</name>
    <name evidence="18" type="ORF">SLS60_007782</name>
</gene>
<evidence type="ECO:0000313" key="19">
    <source>
        <dbReference type="Proteomes" id="UP001521785"/>
    </source>
</evidence>
<evidence type="ECO:0000256" key="15">
    <source>
        <dbReference type="PIRNR" id="PIRNR007892"/>
    </source>
</evidence>
<comment type="function">
    <text evidence="1 15">N-acetylglutamate synthase involved in arginine biosynthesis.</text>
</comment>
<dbReference type="PANTHER" id="PTHR23342:SF4">
    <property type="entry name" value="AMINO-ACID ACETYLTRANSFERASE, MITOCHONDRIAL"/>
    <property type="match status" value="1"/>
</dbReference>
<evidence type="ECO:0000256" key="11">
    <source>
        <dbReference type="ARBA" id="ARBA00023315"/>
    </source>
</evidence>
<evidence type="ECO:0000256" key="2">
    <source>
        <dbReference type="ARBA" id="ARBA00004173"/>
    </source>
</evidence>
<dbReference type="PROSITE" id="PS51731">
    <property type="entry name" value="GNAT_NAGS"/>
    <property type="match status" value="1"/>
</dbReference>
<dbReference type="InterPro" id="IPR036393">
    <property type="entry name" value="AceGlu_kinase-like_sf"/>
</dbReference>
<evidence type="ECO:0000256" key="5">
    <source>
        <dbReference type="ARBA" id="ARBA00012697"/>
    </source>
</evidence>
<comment type="subcellular location">
    <subcellularLocation>
        <location evidence="2 15">Mitochondrion</location>
    </subcellularLocation>
</comment>
<comment type="catalytic activity">
    <reaction evidence="14 15">
        <text>L-glutamate + acetyl-CoA = N-acetyl-L-glutamate + CoA + H(+)</text>
        <dbReference type="Rhea" id="RHEA:24292"/>
        <dbReference type="ChEBI" id="CHEBI:15378"/>
        <dbReference type="ChEBI" id="CHEBI:29985"/>
        <dbReference type="ChEBI" id="CHEBI:44337"/>
        <dbReference type="ChEBI" id="CHEBI:57287"/>
        <dbReference type="ChEBI" id="CHEBI:57288"/>
        <dbReference type="EC" id="2.3.1.1"/>
    </reaction>
</comment>
<dbReference type="EMBL" id="JAKJXO020000011">
    <property type="protein sequence ID" value="KAL1598642.1"/>
    <property type="molecule type" value="Genomic_DNA"/>
</dbReference>
<evidence type="ECO:0000256" key="8">
    <source>
        <dbReference type="ARBA" id="ARBA00022679"/>
    </source>
</evidence>
<evidence type="ECO:0000256" key="3">
    <source>
        <dbReference type="ARBA" id="ARBA00004925"/>
    </source>
</evidence>
<feature type="region of interest" description="Disordered" evidence="16">
    <location>
        <begin position="362"/>
        <end position="385"/>
    </location>
</feature>
<dbReference type="PIRSF" id="PIRSF007892">
    <property type="entry name" value="NAGS_fungal"/>
    <property type="match status" value="1"/>
</dbReference>
<accession>A0ABR3R2N0</accession>
<dbReference type="Proteomes" id="UP001521785">
    <property type="component" value="Unassembled WGS sequence"/>
</dbReference>
<keyword evidence="9" id="KW-0809">Transit peptide</keyword>
<feature type="domain" description="N-acetyltransferase" evidence="17">
    <location>
        <begin position="528"/>
        <end position="697"/>
    </location>
</feature>
<feature type="compositionally biased region" description="Basic and acidic residues" evidence="16">
    <location>
        <begin position="362"/>
        <end position="372"/>
    </location>
</feature>
<comment type="similarity">
    <text evidence="4 15">Belongs to the acetyltransferase family.</text>
</comment>
<keyword evidence="19" id="KW-1185">Reference proteome</keyword>
<dbReference type="Pfam" id="PF04768">
    <property type="entry name" value="NAT"/>
    <property type="match status" value="1"/>
</dbReference>
<keyword evidence="7 15" id="KW-0028">Amino-acid biosynthesis</keyword>
<protein>
    <recommendedName>
        <fullName evidence="6 15">Amino-acid acetyltransferase, mitochondrial</fullName>
        <ecNumber evidence="5 15">2.3.1.1</ecNumber>
    </recommendedName>
    <alternativeName>
        <fullName evidence="12 15">Glutamate N-acetyltransferase</fullName>
    </alternativeName>
    <alternativeName>
        <fullName evidence="13 15">N-acetylglutamate synthase</fullName>
    </alternativeName>
</protein>
<dbReference type="InterPro" id="IPR011190">
    <property type="entry name" value="GlcNAc_Synth_fun"/>
</dbReference>
<dbReference type="Gene3D" id="3.40.1160.10">
    <property type="entry name" value="Acetylglutamate kinase-like"/>
    <property type="match status" value="1"/>
</dbReference>
<evidence type="ECO:0000256" key="7">
    <source>
        <dbReference type="ARBA" id="ARBA00022605"/>
    </source>
</evidence>
<dbReference type="InterPro" id="IPR006855">
    <property type="entry name" value="Vertebrate-like_GNAT_dom"/>
</dbReference>
<evidence type="ECO:0000259" key="17">
    <source>
        <dbReference type="PROSITE" id="PS51731"/>
    </source>
</evidence>
<proteinExistence type="inferred from homology"/>
<evidence type="ECO:0000313" key="18">
    <source>
        <dbReference type="EMBL" id="KAL1598642.1"/>
    </source>
</evidence>
<dbReference type="EC" id="2.3.1.1" evidence="5 15"/>
<reference evidence="18 19" key="1">
    <citation type="submission" date="2024-02" db="EMBL/GenBank/DDBJ databases">
        <title>De novo assembly and annotation of 12 fungi associated with fruit tree decline syndrome in Ontario, Canada.</title>
        <authorList>
            <person name="Sulman M."/>
            <person name="Ellouze W."/>
            <person name="Ilyukhin E."/>
        </authorList>
    </citation>
    <scope>NUCLEOTIDE SEQUENCE [LARGE SCALE GENOMIC DNA]</scope>
    <source>
        <strain evidence="18 19">M42-189</strain>
    </source>
</reference>
<comment type="caution">
    <text evidence="18">The sequence shown here is derived from an EMBL/GenBank/DDBJ whole genome shotgun (WGS) entry which is preliminary data.</text>
</comment>
<organism evidence="18 19">
    <name type="scientific">Paraconiothyrium brasiliense</name>
    <dbReference type="NCBI Taxonomy" id="300254"/>
    <lineage>
        <taxon>Eukaryota</taxon>
        <taxon>Fungi</taxon>
        <taxon>Dikarya</taxon>
        <taxon>Ascomycota</taxon>
        <taxon>Pezizomycotina</taxon>
        <taxon>Dothideomycetes</taxon>
        <taxon>Pleosporomycetidae</taxon>
        <taxon>Pleosporales</taxon>
        <taxon>Massarineae</taxon>
        <taxon>Didymosphaeriaceae</taxon>
        <taxon>Paraconiothyrium</taxon>
    </lineage>
</organism>
<evidence type="ECO:0000256" key="1">
    <source>
        <dbReference type="ARBA" id="ARBA00002294"/>
    </source>
</evidence>
<keyword evidence="10 15" id="KW-0496">Mitochondrion</keyword>
<keyword evidence="11 15" id="KW-0012">Acyltransferase</keyword>
<evidence type="ECO:0000256" key="16">
    <source>
        <dbReference type="SAM" id="MobiDB-lite"/>
    </source>
</evidence>
<evidence type="ECO:0000256" key="14">
    <source>
        <dbReference type="ARBA" id="ARBA00048372"/>
    </source>
</evidence>
<evidence type="ECO:0000256" key="13">
    <source>
        <dbReference type="ARBA" id="ARBA00033251"/>
    </source>
</evidence>
<comment type="pathway">
    <text evidence="3 15">Amino-acid biosynthesis; L-arginine biosynthesis; N(2)-acetyl-L-ornithine from L-glutamate: step 1/4.</text>
</comment>
<sequence>MFRCRAQTRGSFWKKPFSTTTRKHIEPGRIGRKSVAKERQRAERDQLTRLLKESPGKRDARNFLKHFDQWQPTPVPMPKSAKPEASRDTTEAERKAHHDEWRLGRTGVNLGNLYEPTKAIQNSPVFTREELPDIPPHDRDLEPLHLALVKLRQPQALDDGTLGGIALTLSQMAKLGLNIAVVVDCEGDEGPISLDLSPIWESTVREQTTRVVDALEDFNAPGAFEVGHALCYTDKVASSAGGRLQGCGDVEVKNNHLLFPPIEDGIIPVIPPFAYTSELKKIRVDPDDVLLALTREFAGLTPLADTENLGSALKERKEELSRKPVLDRIIILEPLGGIPAEHRADGAHVFINLEAEYSHVREELERPPKRAEPTGNPSVSSFGSSNPLSTFVETEMATVPGAEHKQNSVDSPSSRHVKNLDVVHRALRFLPPSSSAIIITPAEAAVSSQAALRKGSSAGVRTRRSKNPLIHNLLTDKPMTSSSLPDPLVTRPLASADPNPATFLKKGIPVTILPDPRHSPWQPPSPSNPSIELEKDPRINFPKLVELIEDSFRRKLDARDYLDRIRGRIAGVIIAGDYEGGAICTWEVPNSLCPTPPPPGSPLWVPYLDKFAVLTKSQGSGGVADIVWGALTRTAFPQGVCWRSRTTNPVNKWYFERAVGMWDLPDGYWTMFWTTEGVVEEAAKAVKAKTKGMTRWDAYVDVCSGVVPSWADAKKPD</sequence>
<dbReference type="Gene3D" id="3.40.630.30">
    <property type="match status" value="1"/>
</dbReference>
<evidence type="ECO:0000256" key="6">
    <source>
        <dbReference type="ARBA" id="ARBA00018802"/>
    </source>
</evidence>
<dbReference type="PANTHER" id="PTHR23342">
    <property type="entry name" value="N-ACETYLGLUTAMATE SYNTHASE"/>
    <property type="match status" value="1"/>
</dbReference>
<evidence type="ECO:0000256" key="10">
    <source>
        <dbReference type="ARBA" id="ARBA00023128"/>
    </source>
</evidence>
<feature type="region of interest" description="Disordered" evidence="16">
    <location>
        <begin position="65"/>
        <end position="101"/>
    </location>
</feature>
<feature type="compositionally biased region" description="Basic and acidic residues" evidence="16">
    <location>
        <begin position="81"/>
        <end position="101"/>
    </location>
</feature>
<evidence type="ECO:0000256" key="4">
    <source>
        <dbReference type="ARBA" id="ARBA00008694"/>
    </source>
</evidence>